<sequence>MIGNCCQEAMEEVEATGTSEKFQKGETVEDRGRLVTPFKCTECGDRWQRQVDTRAPDKCNWHPVGR</sequence>
<dbReference type="EMBL" id="FNUD01000002">
    <property type="protein sequence ID" value="SEE90761.1"/>
    <property type="molecule type" value="Genomic_DNA"/>
</dbReference>
<organism evidence="1 2">
    <name type="scientific">Pseudomonas deceptionensis</name>
    <dbReference type="NCBI Taxonomy" id="882211"/>
    <lineage>
        <taxon>Bacteria</taxon>
        <taxon>Pseudomonadati</taxon>
        <taxon>Pseudomonadota</taxon>
        <taxon>Gammaproteobacteria</taxon>
        <taxon>Pseudomonadales</taxon>
        <taxon>Pseudomonadaceae</taxon>
        <taxon>Pseudomonas</taxon>
    </lineage>
</organism>
<evidence type="ECO:0000313" key="2">
    <source>
        <dbReference type="Proteomes" id="UP000183613"/>
    </source>
</evidence>
<keyword evidence="2" id="KW-1185">Reference proteome</keyword>
<proteinExistence type="predicted"/>
<accession>A0A1H5MQ43</accession>
<reference evidence="1" key="1">
    <citation type="submission" date="2016-10" db="EMBL/GenBank/DDBJ databases">
        <authorList>
            <person name="Varghese N."/>
            <person name="Submissions S."/>
        </authorList>
    </citation>
    <scope>NUCLEOTIDE SEQUENCE [LARGE SCALE GENOMIC DNA]</scope>
    <source>
        <strain evidence="1">LMG 25555</strain>
    </source>
</reference>
<dbReference type="AlphaFoldDB" id="A0A1H5MQ43"/>
<dbReference type="Proteomes" id="UP000183613">
    <property type="component" value="Unassembled WGS sequence"/>
</dbReference>
<name>A0A1H5MQ43_PSEDM</name>
<protein>
    <submittedName>
        <fullName evidence="1">Uncharacterized protein</fullName>
    </submittedName>
</protein>
<gene>
    <name evidence="1" type="ORF">SAMN04489800_2761</name>
</gene>
<comment type="caution">
    <text evidence="1">The sequence shown here is derived from an EMBL/GenBank/DDBJ whole genome shotgun (WGS) entry which is preliminary data.</text>
</comment>
<evidence type="ECO:0000313" key="1">
    <source>
        <dbReference type="EMBL" id="SEE90761.1"/>
    </source>
</evidence>